<dbReference type="GO" id="GO:0033856">
    <property type="term" value="F:pyridoxine 5'-phosphate synthase activity"/>
    <property type="evidence" value="ECO:0007669"/>
    <property type="project" value="UniProtKB-UniRule"/>
</dbReference>
<keyword evidence="1 4" id="KW-0963">Cytoplasm</keyword>
<dbReference type="InterPro" id="IPR004569">
    <property type="entry name" value="PyrdxlP_synth_PdxJ"/>
</dbReference>
<dbReference type="Pfam" id="PF03740">
    <property type="entry name" value="PdxJ"/>
    <property type="match status" value="1"/>
</dbReference>
<dbReference type="InterPro" id="IPR036130">
    <property type="entry name" value="Pyridoxine-5'_phos_synth"/>
</dbReference>
<dbReference type="GO" id="GO:0008615">
    <property type="term" value="P:pyridoxine biosynthetic process"/>
    <property type="evidence" value="ECO:0007669"/>
    <property type="project" value="UniProtKB-UniRule"/>
</dbReference>
<gene>
    <name evidence="4" type="primary">pdxJ</name>
    <name evidence="6" type="ORF">MBAV_003872</name>
</gene>
<feature type="binding site" evidence="4">
    <location>
        <begin position="212"/>
        <end position="213"/>
    </location>
    <ligand>
        <name>3-amino-2-oxopropyl phosphate</name>
        <dbReference type="ChEBI" id="CHEBI:57279"/>
    </ligand>
</feature>
<evidence type="ECO:0000313" key="6">
    <source>
        <dbReference type="EMBL" id="KJU83934.1"/>
    </source>
</evidence>
<dbReference type="PANTHER" id="PTHR30456:SF0">
    <property type="entry name" value="PYRIDOXINE 5'-PHOSPHATE SYNTHASE"/>
    <property type="match status" value="1"/>
</dbReference>
<dbReference type="NCBIfam" id="NF003627">
    <property type="entry name" value="PRK05265.1-5"/>
    <property type="match status" value="1"/>
</dbReference>
<dbReference type="Proteomes" id="UP000033423">
    <property type="component" value="Unassembled WGS sequence"/>
</dbReference>
<evidence type="ECO:0000256" key="4">
    <source>
        <dbReference type="HAMAP-Rule" id="MF_00279"/>
    </source>
</evidence>
<comment type="caution">
    <text evidence="6">The sequence shown here is derived from an EMBL/GenBank/DDBJ whole genome shotgun (WGS) entry which is preliminary data.</text>
</comment>
<evidence type="ECO:0000256" key="1">
    <source>
        <dbReference type="ARBA" id="ARBA00022490"/>
    </source>
</evidence>
<sequence>MILSVNVDHVATLRQARGGMEPDPITAAALAVLGGADGITVHLREDRRHIQERDLTLLRQIVNVPLNLEMAATQEMIAIALERRPDMVTLVPEKRQELTTEGGLDVVNNTAYIAEAVKRLQGEGIPVSLFINPNRTDVDVSAEVQAMMIEVHTGLYSNAMTYEEVALELDKIKNSVARALHNGLIVNAGHGLNYQNILPIVAIKSFRGLYIGHSIISRAVMVGMQQAVGQMKELIK</sequence>
<feature type="active site" description="Proton acceptor" evidence="4">
    <location>
        <position position="42"/>
    </location>
</feature>
<comment type="subunit">
    <text evidence="4">Homooctamer; tetramer of dimers.</text>
</comment>
<dbReference type="UniPathway" id="UPA00244">
    <property type="reaction ID" value="UER00313"/>
</dbReference>
<feature type="binding site" evidence="4">
    <location>
        <position position="191"/>
    </location>
    <ligand>
        <name>3-amino-2-oxopropyl phosphate</name>
        <dbReference type="ChEBI" id="CHEBI:57279"/>
    </ligand>
</feature>
<dbReference type="CDD" id="cd00003">
    <property type="entry name" value="PNPsynthase"/>
    <property type="match status" value="1"/>
</dbReference>
<feature type="binding site" evidence="4">
    <location>
        <position position="6"/>
    </location>
    <ligand>
        <name>3-amino-2-oxopropyl phosphate</name>
        <dbReference type="ChEBI" id="CHEBI:57279"/>
    </ligand>
</feature>
<dbReference type="PATRIC" id="fig|29290.4.peg.5146"/>
<comment type="subcellular location">
    <subcellularLocation>
        <location evidence="4">Cytoplasm</location>
    </subcellularLocation>
</comment>
<dbReference type="AlphaFoldDB" id="A0A0F3GPN3"/>
<comment type="pathway">
    <text evidence="4">Cofactor biosynthesis; pyridoxine 5'-phosphate biosynthesis; pyridoxine 5'-phosphate from D-erythrose 4-phosphate: step 5/5.</text>
</comment>
<dbReference type="Gene3D" id="3.20.20.70">
    <property type="entry name" value="Aldolase class I"/>
    <property type="match status" value="1"/>
</dbReference>
<dbReference type="EC" id="2.6.99.2" evidence="4 5"/>
<accession>A0A0F3GPN3</accession>
<feature type="site" description="Transition state stabilizer" evidence="4">
    <location>
        <position position="150"/>
    </location>
</feature>
<reference evidence="6 7" key="1">
    <citation type="submission" date="2015-02" db="EMBL/GenBank/DDBJ databases">
        <title>Single-cell genomics of uncultivated deep-branching MTB reveals a conserved set of magnetosome genes.</title>
        <authorList>
            <person name="Kolinko S."/>
            <person name="Richter M."/>
            <person name="Glockner F.O."/>
            <person name="Brachmann A."/>
            <person name="Schuler D."/>
        </authorList>
    </citation>
    <scope>NUCLEOTIDE SEQUENCE [LARGE SCALE GENOMIC DNA]</scope>
    <source>
        <strain evidence="6">TM-1</strain>
    </source>
</reference>
<evidence type="ECO:0000256" key="3">
    <source>
        <dbReference type="ARBA" id="ARBA00023096"/>
    </source>
</evidence>
<dbReference type="HAMAP" id="MF_00279">
    <property type="entry name" value="PdxJ"/>
    <property type="match status" value="1"/>
</dbReference>
<keyword evidence="3 4" id="KW-0664">Pyridoxine biosynthesis</keyword>
<feature type="binding site" evidence="4">
    <location>
        <position position="99"/>
    </location>
    <ligand>
        <name>1-deoxy-D-xylulose 5-phosphate</name>
        <dbReference type="ChEBI" id="CHEBI:57792"/>
    </ligand>
</feature>
<dbReference type="PANTHER" id="PTHR30456">
    <property type="entry name" value="PYRIDOXINE 5'-PHOSPHATE SYNTHASE"/>
    <property type="match status" value="1"/>
</dbReference>
<organism evidence="6 7">
    <name type="scientific">Candidatus Magnetobacterium bavaricum</name>
    <dbReference type="NCBI Taxonomy" id="29290"/>
    <lineage>
        <taxon>Bacteria</taxon>
        <taxon>Pseudomonadati</taxon>
        <taxon>Nitrospirota</taxon>
        <taxon>Thermodesulfovibrionia</taxon>
        <taxon>Thermodesulfovibrionales</taxon>
        <taxon>Candidatus Magnetobacteriaceae</taxon>
        <taxon>Candidatus Magnetobacterium</taxon>
    </lineage>
</organism>
<comment type="similarity">
    <text evidence="4">Belongs to the PNP synthase family.</text>
</comment>
<evidence type="ECO:0000256" key="2">
    <source>
        <dbReference type="ARBA" id="ARBA00022679"/>
    </source>
</evidence>
<evidence type="ECO:0000256" key="5">
    <source>
        <dbReference type="NCBIfam" id="TIGR00559"/>
    </source>
</evidence>
<feature type="binding site" evidence="4">
    <location>
        <position position="44"/>
    </location>
    <ligand>
        <name>1-deoxy-D-xylulose 5-phosphate</name>
        <dbReference type="ChEBI" id="CHEBI:57792"/>
    </ligand>
</feature>
<dbReference type="NCBIfam" id="NF003625">
    <property type="entry name" value="PRK05265.1-3"/>
    <property type="match status" value="1"/>
</dbReference>
<feature type="binding site" evidence="4">
    <location>
        <position position="49"/>
    </location>
    <ligand>
        <name>1-deoxy-D-xylulose 5-phosphate</name>
        <dbReference type="ChEBI" id="CHEBI:57792"/>
    </ligand>
</feature>
<dbReference type="GO" id="GO:0005829">
    <property type="term" value="C:cytosol"/>
    <property type="evidence" value="ECO:0007669"/>
    <property type="project" value="TreeGrafter"/>
</dbReference>
<dbReference type="NCBIfam" id="TIGR00559">
    <property type="entry name" value="pdxJ"/>
    <property type="match status" value="1"/>
</dbReference>
<comment type="catalytic activity">
    <reaction evidence="4">
        <text>3-amino-2-oxopropyl phosphate + 1-deoxy-D-xylulose 5-phosphate = pyridoxine 5'-phosphate + phosphate + 2 H2O + H(+)</text>
        <dbReference type="Rhea" id="RHEA:15265"/>
        <dbReference type="ChEBI" id="CHEBI:15377"/>
        <dbReference type="ChEBI" id="CHEBI:15378"/>
        <dbReference type="ChEBI" id="CHEBI:43474"/>
        <dbReference type="ChEBI" id="CHEBI:57279"/>
        <dbReference type="ChEBI" id="CHEBI:57792"/>
        <dbReference type="ChEBI" id="CHEBI:58589"/>
        <dbReference type="EC" id="2.6.99.2"/>
    </reaction>
</comment>
<feature type="binding site" evidence="4">
    <location>
        <position position="17"/>
    </location>
    <ligand>
        <name>3-amino-2-oxopropyl phosphate</name>
        <dbReference type="ChEBI" id="CHEBI:57279"/>
    </ligand>
</feature>
<name>A0A0F3GPN3_9BACT</name>
<proteinExistence type="inferred from homology"/>
<dbReference type="EMBL" id="LACI01001678">
    <property type="protein sequence ID" value="KJU83934.1"/>
    <property type="molecule type" value="Genomic_DNA"/>
</dbReference>
<feature type="active site" description="Proton donor" evidence="4">
    <location>
        <position position="190"/>
    </location>
</feature>
<dbReference type="SUPFAM" id="SSF63892">
    <property type="entry name" value="Pyridoxine 5'-phosphate synthase"/>
    <property type="match status" value="1"/>
</dbReference>
<protein>
    <recommendedName>
        <fullName evidence="4 5">Pyridoxine 5'-phosphate synthase</fullName>
        <shortName evidence="4">PNP synthase</shortName>
        <ecNumber evidence="4 5">2.6.99.2</ecNumber>
    </recommendedName>
</protein>
<keyword evidence="7" id="KW-1185">Reference proteome</keyword>
<feature type="binding site" evidence="4">
    <location>
        <begin position="8"/>
        <end position="9"/>
    </location>
    <ligand>
        <name>1-deoxy-D-xylulose 5-phosphate</name>
        <dbReference type="ChEBI" id="CHEBI:57792"/>
    </ligand>
</feature>
<comment type="function">
    <text evidence="4">Catalyzes the complicated ring closure reaction between the two acyclic compounds 1-deoxy-D-xylulose-5-phosphate (DXP) and 3-amino-2-oxopropyl phosphate (1-amino-acetone-3-phosphate or AAP) to form pyridoxine 5'-phosphate (PNP) and inorganic phosphate.</text>
</comment>
<dbReference type="InterPro" id="IPR013785">
    <property type="entry name" value="Aldolase_TIM"/>
</dbReference>
<feature type="active site" description="Proton acceptor" evidence="4">
    <location>
        <position position="69"/>
    </location>
</feature>
<evidence type="ECO:0000313" key="7">
    <source>
        <dbReference type="Proteomes" id="UP000033423"/>
    </source>
</evidence>
<keyword evidence="2 4" id="KW-0808">Transferase</keyword>